<dbReference type="EMBL" id="JBBBZM010000004">
    <property type="protein sequence ID" value="KAL0640316.1"/>
    <property type="molecule type" value="Genomic_DNA"/>
</dbReference>
<evidence type="ECO:0000313" key="13">
    <source>
        <dbReference type="Proteomes" id="UP001447188"/>
    </source>
</evidence>
<name>A0ABR3GXJ7_9PEZI</name>
<feature type="repeat" description="Solcar" evidence="10">
    <location>
        <begin position="9"/>
        <end position="100"/>
    </location>
</feature>
<keyword evidence="4 10" id="KW-0812">Transmembrane</keyword>
<reference evidence="12 13" key="1">
    <citation type="submission" date="2024-02" db="EMBL/GenBank/DDBJ databases">
        <title>Discinaceae phylogenomics.</title>
        <authorList>
            <person name="Dirks A.C."/>
            <person name="James T.Y."/>
        </authorList>
    </citation>
    <scope>NUCLEOTIDE SEQUENCE [LARGE SCALE GENOMIC DNA]</scope>
    <source>
        <strain evidence="12 13">ACD0624</strain>
    </source>
</reference>
<dbReference type="PANTHER" id="PTHR45624:SF10">
    <property type="entry name" value="SLC (SOLUTE CARRIER) HOMOLOG"/>
    <property type="match status" value="1"/>
</dbReference>
<gene>
    <name evidence="12" type="primary">TPC1</name>
    <name evidence="12" type="ORF">Q9L58_000596</name>
</gene>
<feature type="repeat" description="Solcar" evidence="10">
    <location>
        <begin position="199"/>
        <end position="294"/>
    </location>
</feature>
<protein>
    <submittedName>
        <fullName evidence="12">Mitochondrial thiamine pyrophosphate transporter</fullName>
    </submittedName>
</protein>
<keyword evidence="3 11" id="KW-0813">Transport</keyword>
<dbReference type="InterPro" id="IPR002067">
    <property type="entry name" value="MCP"/>
</dbReference>
<keyword evidence="8" id="KW-0496">Mitochondrion</keyword>
<proteinExistence type="inferred from homology"/>
<evidence type="ECO:0000256" key="5">
    <source>
        <dbReference type="ARBA" id="ARBA00022737"/>
    </source>
</evidence>
<keyword evidence="13" id="KW-1185">Reference proteome</keyword>
<comment type="subcellular location">
    <subcellularLocation>
        <location evidence="1">Mitochondrion inner membrane</location>
        <topology evidence="1">Multi-pass membrane protein</topology>
    </subcellularLocation>
</comment>
<keyword evidence="7" id="KW-1133">Transmembrane helix</keyword>
<dbReference type="Proteomes" id="UP001447188">
    <property type="component" value="Unassembled WGS sequence"/>
</dbReference>
<dbReference type="PRINTS" id="PR00926">
    <property type="entry name" value="MITOCARRIER"/>
</dbReference>
<dbReference type="PROSITE" id="PS50920">
    <property type="entry name" value="SOLCAR"/>
    <property type="match status" value="3"/>
</dbReference>
<dbReference type="InterPro" id="IPR050567">
    <property type="entry name" value="Mitochondrial_Carrier"/>
</dbReference>
<evidence type="ECO:0000256" key="9">
    <source>
        <dbReference type="ARBA" id="ARBA00023136"/>
    </source>
</evidence>
<dbReference type="Gene3D" id="1.50.40.10">
    <property type="entry name" value="Mitochondrial carrier domain"/>
    <property type="match status" value="1"/>
</dbReference>
<keyword evidence="6" id="KW-0999">Mitochondrion inner membrane</keyword>
<dbReference type="Pfam" id="PF00153">
    <property type="entry name" value="Mito_carr"/>
    <property type="match status" value="3"/>
</dbReference>
<evidence type="ECO:0000256" key="8">
    <source>
        <dbReference type="ARBA" id="ARBA00023128"/>
    </source>
</evidence>
<evidence type="ECO:0000256" key="3">
    <source>
        <dbReference type="ARBA" id="ARBA00022448"/>
    </source>
</evidence>
<evidence type="ECO:0000256" key="7">
    <source>
        <dbReference type="ARBA" id="ARBA00022989"/>
    </source>
</evidence>
<dbReference type="PANTHER" id="PTHR45624">
    <property type="entry name" value="MITOCHONDRIAL BASIC AMINO ACIDS TRANSPORTER-RELATED"/>
    <property type="match status" value="1"/>
</dbReference>
<sequence>MTRVGNENASKRSVVMAGAIAGLVSRFIIAPLDVVKIRLQLQIPPDPTRAPLYRGILPTMRTIVAQEGITGLWKGNIPAELLYLAYGASQFLTYQQVNLLISRSGWRVPESAQNFLAGATAGGLATTFTYPLDLLRTRFAAQGEQRVYSSLRYSFRHILTHEGPSGFFRGLGAGVTQIVPHMGLFFMTYELSRQHLTFPSGWSDALAGGFAAAAAKAGVFPLDLIRKRLQVQGPTRLRYVHRNIPVYAGIYATARDIVRAEGARGLYKGLWVSLVKAAPLSAVTMWTFERSLKTIRWLEEKEIVL</sequence>
<evidence type="ECO:0000256" key="10">
    <source>
        <dbReference type="PROSITE-ProRule" id="PRU00282"/>
    </source>
</evidence>
<dbReference type="InterPro" id="IPR023395">
    <property type="entry name" value="MCP_dom_sf"/>
</dbReference>
<comment type="caution">
    <text evidence="12">The sequence shown here is derived from an EMBL/GenBank/DDBJ whole genome shotgun (WGS) entry which is preliminary data.</text>
</comment>
<keyword evidence="5" id="KW-0677">Repeat</keyword>
<feature type="repeat" description="Solcar" evidence="10">
    <location>
        <begin position="109"/>
        <end position="195"/>
    </location>
</feature>
<accession>A0ABR3GXJ7</accession>
<evidence type="ECO:0000256" key="2">
    <source>
        <dbReference type="ARBA" id="ARBA00006375"/>
    </source>
</evidence>
<dbReference type="SUPFAM" id="SSF103506">
    <property type="entry name" value="Mitochondrial carrier"/>
    <property type="match status" value="1"/>
</dbReference>
<evidence type="ECO:0000256" key="1">
    <source>
        <dbReference type="ARBA" id="ARBA00004448"/>
    </source>
</evidence>
<evidence type="ECO:0000256" key="6">
    <source>
        <dbReference type="ARBA" id="ARBA00022792"/>
    </source>
</evidence>
<evidence type="ECO:0000313" key="12">
    <source>
        <dbReference type="EMBL" id="KAL0640316.1"/>
    </source>
</evidence>
<keyword evidence="9 10" id="KW-0472">Membrane</keyword>
<dbReference type="InterPro" id="IPR018108">
    <property type="entry name" value="MCP_transmembrane"/>
</dbReference>
<comment type="similarity">
    <text evidence="2 11">Belongs to the mitochondrial carrier (TC 2.A.29) family.</text>
</comment>
<evidence type="ECO:0000256" key="11">
    <source>
        <dbReference type="RuleBase" id="RU000488"/>
    </source>
</evidence>
<evidence type="ECO:0000256" key="4">
    <source>
        <dbReference type="ARBA" id="ARBA00022692"/>
    </source>
</evidence>
<organism evidence="12 13">
    <name type="scientific">Discina gigas</name>
    <dbReference type="NCBI Taxonomy" id="1032678"/>
    <lineage>
        <taxon>Eukaryota</taxon>
        <taxon>Fungi</taxon>
        <taxon>Dikarya</taxon>
        <taxon>Ascomycota</taxon>
        <taxon>Pezizomycotina</taxon>
        <taxon>Pezizomycetes</taxon>
        <taxon>Pezizales</taxon>
        <taxon>Discinaceae</taxon>
        <taxon>Discina</taxon>
    </lineage>
</organism>